<gene>
    <name evidence="1" type="ORF">MNBD_GAMMA01-1347</name>
</gene>
<dbReference type="EMBL" id="UOEW01000203">
    <property type="protein sequence ID" value="VAW38411.1"/>
    <property type="molecule type" value="Genomic_DNA"/>
</dbReference>
<protein>
    <submittedName>
        <fullName evidence="1">Polymorphic membrane protein, Chlamydia</fullName>
    </submittedName>
</protein>
<sequence length="362" mass="38457">MKNYLLTTLLLVLVTNISTSAIFQVNLTVQDHVDANPGDGVCEISSGGFCTLRAAIMEANANNTFDVIIIPSGTTVNLSLGSFGNSSTSSGDLDITEPLRIEGGDENTLPQDFPVINAESLDDRIFDLRFARGITLRRLRLTEGDSGSGVDVSTFAGGAIRVFNSTATGTSNAITIDQVHFDRNSADDGGALAVFGSTNEVNVINSVFDFNTSISNGAAVYVEDSNLNIDQSSLYGNVAQTGGFKETIYLVKDNNVDVEVNLTNVSVLGFDTEGKLPQTGINARGMDVRLRHVTVSEFDGRGIRMVGNGFLPRFTVHNSMIVDNGVDCGMDGDSTLSSISSNYTDENCNIPNFSLVDDSGLG</sequence>
<name>A0A3B0V612_9ZZZZ</name>
<accession>A0A3B0V612</accession>
<evidence type="ECO:0000313" key="1">
    <source>
        <dbReference type="EMBL" id="VAW38411.1"/>
    </source>
</evidence>
<dbReference type="InterPro" id="IPR011050">
    <property type="entry name" value="Pectin_lyase_fold/virulence"/>
</dbReference>
<dbReference type="AlphaFoldDB" id="A0A3B0V612"/>
<dbReference type="SUPFAM" id="SSF51126">
    <property type="entry name" value="Pectin lyase-like"/>
    <property type="match status" value="1"/>
</dbReference>
<proteinExistence type="predicted"/>
<reference evidence="1" key="1">
    <citation type="submission" date="2018-06" db="EMBL/GenBank/DDBJ databases">
        <authorList>
            <person name="Zhirakovskaya E."/>
        </authorList>
    </citation>
    <scope>NUCLEOTIDE SEQUENCE</scope>
</reference>
<organism evidence="1">
    <name type="scientific">hydrothermal vent metagenome</name>
    <dbReference type="NCBI Taxonomy" id="652676"/>
    <lineage>
        <taxon>unclassified sequences</taxon>
        <taxon>metagenomes</taxon>
        <taxon>ecological metagenomes</taxon>
    </lineage>
</organism>
<feature type="non-terminal residue" evidence="1">
    <location>
        <position position="362"/>
    </location>
</feature>